<dbReference type="InterPro" id="IPR018060">
    <property type="entry name" value="HTH_AraC"/>
</dbReference>
<dbReference type="Gene3D" id="1.10.10.60">
    <property type="entry name" value="Homeodomain-like"/>
    <property type="match status" value="1"/>
</dbReference>
<sequence length="183" mass="21272">MKTGTSVKMDIAYHQMDIAVEIMIRNITEIHNVTDWSQMMGYSRAHFCRRFTEMFGENPKMVLRRARFRQICRVIQSDWSATAYKVARESGIQNEKALHKFLNRNFGIGFLELKDSLKRDAFRSRKLMSKVAEMDYLYIVTGKPGKSDRPAFPEVLLSREVVKNNGQSQHLEPKDSGQIQPPR</sequence>
<keyword evidence="2" id="KW-0804">Transcription</keyword>
<dbReference type="AlphaFoldDB" id="A0A8J7S8W5"/>
<dbReference type="InterPro" id="IPR009057">
    <property type="entry name" value="Homeodomain-like_sf"/>
</dbReference>
<organism evidence="5 6">
    <name type="scientific">Natronogracilivirga saccharolytica</name>
    <dbReference type="NCBI Taxonomy" id="2812953"/>
    <lineage>
        <taxon>Bacteria</taxon>
        <taxon>Pseudomonadati</taxon>
        <taxon>Balneolota</taxon>
        <taxon>Balneolia</taxon>
        <taxon>Balneolales</taxon>
        <taxon>Cyclonatronaceae</taxon>
        <taxon>Natronogracilivirga</taxon>
    </lineage>
</organism>
<evidence type="ECO:0000313" key="5">
    <source>
        <dbReference type="EMBL" id="MBP3192401.1"/>
    </source>
</evidence>
<evidence type="ECO:0000256" key="2">
    <source>
        <dbReference type="ARBA" id="ARBA00023163"/>
    </source>
</evidence>
<evidence type="ECO:0000259" key="4">
    <source>
        <dbReference type="PROSITE" id="PS01124"/>
    </source>
</evidence>
<evidence type="ECO:0000313" key="6">
    <source>
        <dbReference type="Proteomes" id="UP000673975"/>
    </source>
</evidence>
<comment type="caution">
    <text evidence="5">The sequence shown here is derived from an EMBL/GenBank/DDBJ whole genome shotgun (WGS) entry which is preliminary data.</text>
</comment>
<dbReference type="PROSITE" id="PS01124">
    <property type="entry name" value="HTH_ARAC_FAMILY_2"/>
    <property type="match status" value="1"/>
</dbReference>
<gene>
    <name evidence="5" type="ORF">NATSA_06985</name>
</gene>
<dbReference type="GO" id="GO:0003700">
    <property type="term" value="F:DNA-binding transcription factor activity"/>
    <property type="evidence" value="ECO:0007669"/>
    <property type="project" value="InterPro"/>
</dbReference>
<dbReference type="GO" id="GO:0043565">
    <property type="term" value="F:sequence-specific DNA binding"/>
    <property type="evidence" value="ECO:0007669"/>
    <property type="project" value="InterPro"/>
</dbReference>
<dbReference type="Proteomes" id="UP000673975">
    <property type="component" value="Unassembled WGS sequence"/>
</dbReference>
<evidence type="ECO:0000256" key="3">
    <source>
        <dbReference type="SAM" id="MobiDB-lite"/>
    </source>
</evidence>
<feature type="region of interest" description="Disordered" evidence="3">
    <location>
        <begin position="163"/>
        <end position="183"/>
    </location>
</feature>
<protein>
    <submittedName>
        <fullName evidence="5">Helix-turn-helix transcriptional regulator</fullName>
    </submittedName>
</protein>
<evidence type="ECO:0000256" key="1">
    <source>
        <dbReference type="ARBA" id="ARBA00023015"/>
    </source>
</evidence>
<dbReference type="EMBL" id="JAFIDN010000004">
    <property type="protein sequence ID" value="MBP3192401.1"/>
    <property type="molecule type" value="Genomic_DNA"/>
</dbReference>
<dbReference type="SUPFAM" id="SSF46689">
    <property type="entry name" value="Homeodomain-like"/>
    <property type="match status" value="1"/>
</dbReference>
<proteinExistence type="predicted"/>
<feature type="domain" description="HTH araC/xylS-type" evidence="4">
    <location>
        <begin position="17"/>
        <end position="116"/>
    </location>
</feature>
<name>A0A8J7S8W5_9BACT</name>
<dbReference type="Pfam" id="PF12833">
    <property type="entry name" value="HTH_18"/>
    <property type="match status" value="1"/>
</dbReference>
<keyword evidence="6" id="KW-1185">Reference proteome</keyword>
<accession>A0A8J7S8W5</accession>
<dbReference type="RefSeq" id="WP_210511302.1">
    <property type="nucleotide sequence ID" value="NZ_JAFIDN010000004.1"/>
</dbReference>
<dbReference type="SMART" id="SM00342">
    <property type="entry name" value="HTH_ARAC"/>
    <property type="match status" value="1"/>
</dbReference>
<reference evidence="5" key="1">
    <citation type="submission" date="2021-02" db="EMBL/GenBank/DDBJ databases">
        <title>Natronogracilivirga saccharolytica gen. nov. sp. nov. a new anaerobic, haloalkiliphilic carbohydrate-fermenting bacterium from soda lake and proposing of Cyclonatronumiaceae fam. nov. in the phylum Balneolaeota.</title>
        <authorList>
            <person name="Zhilina T.N."/>
            <person name="Sorokin D.Y."/>
            <person name="Zavarzina D.G."/>
            <person name="Toshchakov S.V."/>
            <person name="Kublanov I.V."/>
        </authorList>
    </citation>
    <scope>NUCLEOTIDE SEQUENCE</scope>
    <source>
        <strain evidence="5">Z-1702</strain>
    </source>
</reference>
<keyword evidence="1" id="KW-0805">Transcription regulation</keyword>